<evidence type="ECO:0000256" key="2">
    <source>
        <dbReference type="SAM" id="Phobius"/>
    </source>
</evidence>
<comment type="caution">
    <text evidence="3">The sequence shown here is derived from an EMBL/GenBank/DDBJ whole genome shotgun (WGS) entry which is preliminary data.</text>
</comment>
<keyword evidence="2" id="KW-1133">Transmembrane helix</keyword>
<feature type="region of interest" description="Disordered" evidence="1">
    <location>
        <begin position="118"/>
        <end position="138"/>
    </location>
</feature>
<feature type="compositionally biased region" description="Low complexity" evidence="1">
    <location>
        <begin position="118"/>
        <end position="127"/>
    </location>
</feature>
<protein>
    <submittedName>
        <fullName evidence="3">Uncharacterized protein</fullName>
    </submittedName>
</protein>
<sequence length="202" mass="22223">MTDDQSQSSVIERPNDVDSSASIEPIDVNHFHSVEANCMPNTSNDGEPNHIPNISESDESTDSTDESTSIHKRIKLNDDNQLIKESTSTLYSANMECDMVTKPNSIIMPDCANVPSTSKWTNSGSSSQQKAMDYSKSGPMRTNNMINSAIKVPSILGSSSFIIIIIFIVVFVQCGFKLIITRCVHVDIWKIVEEESTSDDSP</sequence>
<keyword evidence="2" id="KW-0472">Membrane</keyword>
<evidence type="ECO:0000313" key="3">
    <source>
        <dbReference type="EMBL" id="KAJ6224757.1"/>
    </source>
</evidence>
<proteinExistence type="predicted"/>
<organism evidence="3 4">
    <name type="scientific">Blomia tropicalis</name>
    <name type="common">Mite</name>
    <dbReference type="NCBI Taxonomy" id="40697"/>
    <lineage>
        <taxon>Eukaryota</taxon>
        <taxon>Metazoa</taxon>
        <taxon>Ecdysozoa</taxon>
        <taxon>Arthropoda</taxon>
        <taxon>Chelicerata</taxon>
        <taxon>Arachnida</taxon>
        <taxon>Acari</taxon>
        <taxon>Acariformes</taxon>
        <taxon>Sarcoptiformes</taxon>
        <taxon>Astigmata</taxon>
        <taxon>Glycyphagoidea</taxon>
        <taxon>Echimyopodidae</taxon>
        <taxon>Blomia</taxon>
    </lineage>
</organism>
<accession>A0A9Q0MHX0</accession>
<feature type="transmembrane region" description="Helical" evidence="2">
    <location>
        <begin position="155"/>
        <end position="180"/>
    </location>
</feature>
<feature type="region of interest" description="Disordered" evidence="1">
    <location>
        <begin position="1"/>
        <end position="24"/>
    </location>
</feature>
<keyword evidence="2" id="KW-0812">Transmembrane</keyword>
<dbReference type="Proteomes" id="UP001142055">
    <property type="component" value="Chromosome 1"/>
</dbReference>
<name>A0A9Q0MHX0_BLOTA</name>
<evidence type="ECO:0000256" key="1">
    <source>
        <dbReference type="SAM" id="MobiDB-lite"/>
    </source>
</evidence>
<evidence type="ECO:0000313" key="4">
    <source>
        <dbReference type="Proteomes" id="UP001142055"/>
    </source>
</evidence>
<feature type="region of interest" description="Disordered" evidence="1">
    <location>
        <begin position="36"/>
        <end position="72"/>
    </location>
</feature>
<reference evidence="3" key="1">
    <citation type="submission" date="2022-12" db="EMBL/GenBank/DDBJ databases">
        <title>Genome assemblies of Blomia tropicalis.</title>
        <authorList>
            <person name="Cui Y."/>
        </authorList>
    </citation>
    <scope>NUCLEOTIDE SEQUENCE</scope>
    <source>
        <tissue evidence="3">Adult mites</tissue>
    </source>
</reference>
<gene>
    <name evidence="3" type="ORF">RDWZM_003302</name>
</gene>
<dbReference type="EMBL" id="JAPWDV010000001">
    <property type="protein sequence ID" value="KAJ6224757.1"/>
    <property type="molecule type" value="Genomic_DNA"/>
</dbReference>
<keyword evidence="4" id="KW-1185">Reference proteome</keyword>
<dbReference type="AlphaFoldDB" id="A0A9Q0MHX0"/>
<feature type="compositionally biased region" description="Polar residues" evidence="1">
    <location>
        <begin position="1"/>
        <end position="10"/>
    </location>
</feature>
<feature type="compositionally biased region" description="Acidic residues" evidence="1">
    <location>
        <begin position="56"/>
        <end position="65"/>
    </location>
</feature>